<feature type="transmembrane region" description="Helical" evidence="1">
    <location>
        <begin position="139"/>
        <end position="157"/>
    </location>
</feature>
<name>A0A371PLF3_9BACL</name>
<proteinExistence type="predicted"/>
<dbReference type="Pfam" id="PF10754">
    <property type="entry name" value="DUF2569"/>
    <property type="match status" value="1"/>
</dbReference>
<evidence type="ECO:0000313" key="3">
    <source>
        <dbReference type="Proteomes" id="UP000261905"/>
    </source>
</evidence>
<reference evidence="2 3" key="1">
    <citation type="submission" date="2018-08" db="EMBL/GenBank/DDBJ databases">
        <title>Paenibacillus sp. M4BSY-1, whole genome shotgun sequence.</title>
        <authorList>
            <person name="Tuo L."/>
        </authorList>
    </citation>
    <scope>NUCLEOTIDE SEQUENCE [LARGE SCALE GENOMIC DNA]</scope>
    <source>
        <strain evidence="2 3">M4BSY-1</strain>
    </source>
</reference>
<feature type="transmembrane region" description="Helical" evidence="1">
    <location>
        <begin position="107"/>
        <end position="127"/>
    </location>
</feature>
<keyword evidence="3" id="KW-1185">Reference proteome</keyword>
<dbReference type="Proteomes" id="UP000261905">
    <property type="component" value="Unassembled WGS sequence"/>
</dbReference>
<dbReference type="AlphaFoldDB" id="A0A371PLF3"/>
<evidence type="ECO:0000256" key="1">
    <source>
        <dbReference type="SAM" id="Phobius"/>
    </source>
</evidence>
<dbReference type="EMBL" id="QUBQ01000001">
    <property type="protein sequence ID" value="REK77036.1"/>
    <property type="molecule type" value="Genomic_DNA"/>
</dbReference>
<dbReference type="OrthoDB" id="9155572at2"/>
<evidence type="ECO:0000313" key="2">
    <source>
        <dbReference type="EMBL" id="REK77036.1"/>
    </source>
</evidence>
<dbReference type="RefSeq" id="WP_116044370.1">
    <property type="nucleotide sequence ID" value="NZ_QUBQ01000001.1"/>
</dbReference>
<keyword evidence="1" id="KW-0472">Membrane</keyword>
<organism evidence="2 3">
    <name type="scientific">Paenibacillus paeoniae</name>
    <dbReference type="NCBI Taxonomy" id="2292705"/>
    <lineage>
        <taxon>Bacteria</taxon>
        <taxon>Bacillati</taxon>
        <taxon>Bacillota</taxon>
        <taxon>Bacilli</taxon>
        <taxon>Bacillales</taxon>
        <taxon>Paenibacillaceae</taxon>
        <taxon>Paenibacillus</taxon>
    </lineage>
</organism>
<keyword evidence="1" id="KW-1133">Transmembrane helix</keyword>
<comment type="caution">
    <text evidence="2">The sequence shown here is derived from an EMBL/GenBank/DDBJ whole genome shotgun (WGS) entry which is preliminary data.</text>
</comment>
<sequence>METQTQATQEIKPLPQLISGLGGWLVVVQIGLYVTIIASFFQFMGSVSIFGDGSWELLTQKGSAMYHALWKPLILFEVIYHVLFFAFWIYIIVCFYSKKAILPRLMIIYFSSFLIVGVIDYALLLQIPLAKSLDDGSTIFELVRSAGVCLIWIPYFIRSIRVKNTFIH</sequence>
<accession>A0A371PLF3</accession>
<feature type="transmembrane region" description="Helical" evidence="1">
    <location>
        <begin position="21"/>
        <end position="44"/>
    </location>
</feature>
<dbReference type="InterPro" id="IPR019690">
    <property type="entry name" value="DUF2569"/>
</dbReference>
<gene>
    <name evidence="2" type="ORF">DX130_08515</name>
</gene>
<protein>
    <submittedName>
        <fullName evidence="2">DUF2569 domain-containing protein</fullName>
    </submittedName>
</protein>
<keyword evidence="1" id="KW-0812">Transmembrane</keyword>
<feature type="transmembrane region" description="Helical" evidence="1">
    <location>
        <begin position="73"/>
        <end position="95"/>
    </location>
</feature>